<dbReference type="GeneID" id="20366045"/>
<reference evidence="2 3" key="1">
    <citation type="journal article" date="2012" name="PLoS Pathog.">
        <title>Comparative pathogenomics reveals horizontally acquired novel virulence genes in fungi infecting cereal hosts.</title>
        <authorList>
            <person name="Gardiner D.M."/>
            <person name="McDonald M.C."/>
            <person name="Covarelli L."/>
            <person name="Solomon P.S."/>
            <person name="Rusu A.G."/>
            <person name="Marshall M."/>
            <person name="Kazan K."/>
            <person name="Chakraborty S."/>
            <person name="McDonald B.A."/>
            <person name="Manners J.M."/>
        </authorList>
    </citation>
    <scope>NUCLEOTIDE SEQUENCE [LARGE SCALE GENOMIC DNA]</scope>
    <source>
        <strain evidence="2 3">CS3096</strain>
    </source>
</reference>
<comment type="caution">
    <text evidence="2">The sequence shown here is derived from an EMBL/GenBank/DDBJ whole genome shotgun (WGS) entry which is preliminary data.</text>
</comment>
<name>K3VHC1_FUSPC</name>
<evidence type="ECO:0000313" key="3">
    <source>
        <dbReference type="Proteomes" id="UP000007978"/>
    </source>
</evidence>
<dbReference type="AlphaFoldDB" id="K3VHC1"/>
<keyword evidence="3" id="KW-1185">Reference proteome</keyword>
<evidence type="ECO:0000256" key="1">
    <source>
        <dbReference type="SAM" id="MobiDB-lite"/>
    </source>
</evidence>
<accession>K3VHC1</accession>
<dbReference type="OrthoDB" id="10539436at2759"/>
<evidence type="ECO:0000313" key="2">
    <source>
        <dbReference type="EMBL" id="EKJ72403.1"/>
    </source>
</evidence>
<dbReference type="RefSeq" id="XP_009258820.1">
    <property type="nucleotide sequence ID" value="XM_009260545.1"/>
</dbReference>
<gene>
    <name evidence="2" type="ORF">FPSE_07427</name>
</gene>
<proteinExistence type="predicted"/>
<sequence length="127" mass="14248">MIATSSPTRPIHNLPSDENEPMLPQTETVATKFHFDLAKLMQMEIKEGEPFPWMQHLAMPGHDPHGRLPTPSDHLSHNAAQSVDILAGYGPPSGGDYAMNPEAHHDAYYNQPYEPHHQQAPLRPRQT</sequence>
<organism evidence="2 3">
    <name type="scientific">Fusarium pseudograminearum (strain CS3096)</name>
    <name type="common">Wheat and barley crown-rot fungus</name>
    <dbReference type="NCBI Taxonomy" id="1028729"/>
    <lineage>
        <taxon>Eukaryota</taxon>
        <taxon>Fungi</taxon>
        <taxon>Dikarya</taxon>
        <taxon>Ascomycota</taxon>
        <taxon>Pezizomycotina</taxon>
        <taxon>Sordariomycetes</taxon>
        <taxon>Hypocreomycetidae</taxon>
        <taxon>Hypocreales</taxon>
        <taxon>Nectriaceae</taxon>
        <taxon>Fusarium</taxon>
    </lineage>
</organism>
<feature type="region of interest" description="Disordered" evidence="1">
    <location>
        <begin position="1"/>
        <end position="24"/>
    </location>
</feature>
<dbReference type="EMBL" id="AFNW01000193">
    <property type="protein sequence ID" value="EKJ72403.1"/>
    <property type="molecule type" value="Genomic_DNA"/>
</dbReference>
<feature type="region of interest" description="Disordered" evidence="1">
    <location>
        <begin position="54"/>
        <end position="127"/>
    </location>
</feature>
<protein>
    <submittedName>
        <fullName evidence="2">Uncharacterized protein</fullName>
    </submittedName>
</protein>
<dbReference type="Proteomes" id="UP000007978">
    <property type="component" value="Chromosome 1"/>
</dbReference>
<dbReference type="HOGENOM" id="CLU_1970698_0_0_1"/>
<dbReference type="KEGG" id="fpu:FPSE_07427"/>